<sequence>MALGRVAGSAGSTRLWPTRKFQTKGSSPISSSSSQAKRWRKAPVSVLTASGVRAATFLGWAQL</sequence>
<reference evidence="2" key="2">
    <citation type="journal article" date="2015" name="Data Brief">
        <title>Shoot transcriptome of the giant reed, Arundo donax.</title>
        <authorList>
            <person name="Barrero R.A."/>
            <person name="Guerrero F.D."/>
            <person name="Moolhuijzen P."/>
            <person name="Goolsby J.A."/>
            <person name="Tidwell J."/>
            <person name="Bellgard S.E."/>
            <person name="Bellgard M.I."/>
        </authorList>
    </citation>
    <scope>NUCLEOTIDE SEQUENCE</scope>
    <source>
        <tissue evidence="2">Shoot tissue taken approximately 20 cm above the soil surface</tissue>
    </source>
</reference>
<name>A0A0A9EJH3_ARUDO</name>
<protein>
    <submittedName>
        <fullName evidence="2">Uncharacterized protein</fullName>
    </submittedName>
</protein>
<dbReference type="AlphaFoldDB" id="A0A0A9EJH3"/>
<evidence type="ECO:0000313" key="2">
    <source>
        <dbReference type="EMBL" id="JAD96192.1"/>
    </source>
</evidence>
<dbReference type="EMBL" id="GBRH01201703">
    <property type="protein sequence ID" value="JAD96192.1"/>
    <property type="molecule type" value="Transcribed_RNA"/>
</dbReference>
<feature type="region of interest" description="Disordered" evidence="1">
    <location>
        <begin position="1"/>
        <end position="38"/>
    </location>
</feature>
<accession>A0A0A9EJH3</accession>
<reference evidence="2" key="1">
    <citation type="submission" date="2014-09" db="EMBL/GenBank/DDBJ databases">
        <authorList>
            <person name="Magalhaes I.L.F."/>
            <person name="Oliveira U."/>
            <person name="Santos F.R."/>
            <person name="Vidigal T.H.D.A."/>
            <person name="Brescovit A.D."/>
            <person name="Santos A.J."/>
        </authorList>
    </citation>
    <scope>NUCLEOTIDE SEQUENCE</scope>
    <source>
        <tissue evidence="2">Shoot tissue taken approximately 20 cm above the soil surface</tissue>
    </source>
</reference>
<organism evidence="2">
    <name type="scientific">Arundo donax</name>
    <name type="common">Giant reed</name>
    <name type="synonym">Donax arundinaceus</name>
    <dbReference type="NCBI Taxonomy" id="35708"/>
    <lineage>
        <taxon>Eukaryota</taxon>
        <taxon>Viridiplantae</taxon>
        <taxon>Streptophyta</taxon>
        <taxon>Embryophyta</taxon>
        <taxon>Tracheophyta</taxon>
        <taxon>Spermatophyta</taxon>
        <taxon>Magnoliopsida</taxon>
        <taxon>Liliopsida</taxon>
        <taxon>Poales</taxon>
        <taxon>Poaceae</taxon>
        <taxon>PACMAD clade</taxon>
        <taxon>Arundinoideae</taxon>
        <taxon>Arundineae</taxon>
        <taxon>Arundo</taxon>
    </lineage>
</organism>
<evidence type="ECO:0000256" key="1">
    <source>
        <dbReference type="SAM" id="MobiDB-lite"/>
    </source>
</evidence>
<proteinExistence type="predicted"/>